<evidence type="ECO:0000313" key="5">
    <source>
        <dbReference type="Proteomes" id="UP000030762"/>
    </source>
</evidence>
<protein>
    <submittedName>
        <fullName evidence="4">Uncharacterized protein</fullName>
    </submittedName>
</protein>
<dbReference type="InterPro" id="IPR038716">
    <property type="entry name" value="P1/P2_N_sf"/>
</dbReference>
<reference evidence="4 5" key="1">
    <citation type="submission" date="2012-04" db="EMBL/GenBank/DDBJ databases">
        <title>The Genome Sequence of Saprolegnia declina VS20.</title>
        <authorList>
            <consortium name="The Broad Institute Genome Sequencing Platform"/>
            <person name="Russ C."/>
            <person name="Nusbaum C."/>
            <person name="Tyler B."/>
            <person name="van West P."/>
            <person name="Dieguez-Uribeondo J."/>
            <person name="de Bruijn I."/>
            <person name="Tripathy S."/>
            <person name="Jiang R."/>
            <person name="Young S.K."/>
            <person name="Zeng Q."/>
            <person name="Gargeya S."/>
            <person name="Fitzgerald M."/>
            <person name="Haas B."/>
            <person name="Abouelleil A."/>
            <person name="Alvarado L."/>
            <person name="Arachchi H.M."/>
            <person name="Berlin A."/>
            <person name="Chapman S.B."/>
            <person name="Goldberg J."/>
            <person name="Griggs A."/>
            <person name="Gujja S."/>
            <person name="Hansen M."/>
            <person name="Howarth C."/>
            <person name="Imamovic A."/>
            <person name="Larimer J."/>
            <person name="McCowen C."/>
            <person name="Montmayeur A."/>
            <person name="Murphy C."/>
            <person name="Neiman D."/>
            <person name="Pearson M."/>
            <person name="Priest M."/>
            <person name="Roberts A."/>
            <person name="Saif S."/>
            <person name="Shea T."/>
            <person name="Sisk P."/>
            <person name="Sykes S."/>
            <person name="Wortman J."/>
            <person name="Nusbaum C."/>
            <person name="Birren B."/>
        </authorList>
    </citation>
    <scope>NUCLEOTIDE SEQUENCE [LARGE SCALE GENOMIC DNA]</scope>
    <source>
        <strain evidence="4 5">VS20</strain>
    </source>
</reference>
<dbReference type="VEuPathDB" id="FungiDB:SDRG_14904"/>
<dbReference type="Gene3D" id="1.10.10.1410">
    <property type="match status" value="1"/>
</dbReference>
<comment type="similarity">
    <text evidence="1">Belongs to the eukaryotic ribosomal protein P1/P2 family.</text>
</comment>
<dbReference type="EMBL" id="JH767211">
    <property type="protein sequence ID" value="EQC27283.1"/>
    <property type="molecule type" value="Genomic_DNA"/>
</dbReference>
<dbReference type="AlphaFoldDB" id="T0R5D3"/>
<dbReference type="GeneID" id="19955631"/>
<accession>T0R5D3</accession>
<dbReference type="InParanoid" id="T0R5D3"/>
<dbReference type="OMA" id="LAHGWQY"/>
<gene>
    <name evidence="4" type="ORF">SDRG_14904</name>
</gene>
<sequence length="95" mass="10852">MRYVATYLLLSLQTSDVTRAAMERVLAAANVDIDSDRLDLFWAAIQDKDIDEVLAHGWQYRLVPPTKTRQTRYVCDCCYGLTTHIARLHGDASDY</sequence>
<keyword evidence="5" id="KW-1185">Reference proteome</keyword>
<evidence type="ECO:0000313" key="4">
    <source>
        <dbReference type="EMBL" id="EQC27283.1"/>
    </source>
</evidence>
<keyword evidence="2" id="KW-0689">Ribosomal protein</keyword>
<dbReference type="OrthoDB" id="1227494at2759"/>
<evidence type="ECO:0000256" key="2">
    <source>
        <dbReference type="ARBA" id="ARBA00022980"/>
    </source>
</evidence>
<keyword evidence="3" id="KW-0687">Ribonucleoprotein</keyword>
<evidence type="ECO:0000256" key="3">
    <source>
        <dbReference type="ARBA" id="ARBA00023274"/>
    </source>
</evidence>
<proteinExistence type="inferred from homology"/>
<name>T0R5D3_SAPDV</name>
<evidence type="ECO:0000256" key="1">
    <source>
        <dbReference type="ARBA" id="ARBA00005436"/>
    </source>
</evidence>
<dbReference type="RefSeq" id="XP_008619286.1">
    <property type="nucleotide sequence ID" value="XM_008621064.1"/>
</dbReference>
<dbReference type="GO" id="GO:1990904">
    <property type="term" value="C:ribonucleoprotein complex"/>
    <property type="evidence" value="ECO:0007669"/>
    <property type="project" value="UniProtKB-KW"/>
</dbReference>
<organism evidence="4 5">
    <name type="scientific">Saprolegnia diclina (strain VS20)</name>
    <dbReference type="NCBI Taxonomy" id="1156394"/>
    <lineage>
        <taxon>Eukaryota</taxon>
        <taxon>Sar</taxon>
        <taxon>Stramenopiles</taxon>
        <taxon>Oomycota</taxon>
        <taxon>Saprolegniomycetes</taxon>
        <taxon>Saprolegniales</taxon>
        <taxon>Saprolegniaceae</taxon>
        <taxon>Saprolegnia</taxon>
    </lineage>
</organism>
<dbReference type="Proteomes" id="UP000030762">
    <property type="component" value="Unassembled WGS sequence"/>
</dbReference>
<dbReference type="FunFam" id="1.10.10.1410:FF:000002">
    <property type="entry name" value="60S acidic ribosomal protein P2"/>
    <property type="match status" value="1"/>
</dbReference>
<dbReference type="GO" id="GO:0005840">
    <property type="term" value="C:ribosome"/>
    <property type="evidence" value="ECO:0007669"/>
    <property type="project" value="UniProtKB-KW"/>
</dbReference>